<keyword evidence="2" id="KW-1003">Cell membrane</keyword>
<dbReference type="CDD" id="cd06225">
    <property type="entry name" value="HAMP"/>
    <property type="match status" value="1"/>
</dbReference>
<dbReference type="CDD" id="cd11386">
    <property type="entry name" value="MCP_signal"/>
    <property type="match status" value="1"/>
</dbReference>
<keyword evidence="7" id="KW-0812">Transmembrane</keyword>
<dbReference type="Pfam" id="PF00015">
    <property type="entry name" value="MCPsignal"/>
    <property type="match status" value="1"/>
</dbReference>
<gene>
    <name evidence="11" type="ORF">I8J31_00050</name>
</gene>
<dbReference type="EMBL" id="JAEMNX010000001">
    <property type="protein sequence ID" value="MBJ7536059.1"/>
    <property type="molecule type" value="Genomic_DNA"/>
</dbReference>
<dbReference type="PROSITE" id="PS50111">
    <property type="entry name" value="CHEMOTAXIS_TRANSDUC_2"/>
    <property type="match status" value="1"/>
</dbReference>
<dbReference type="GO" id="GO:0005886">
    <property type="term" value="C:plasma membrane"/>
    <property type="evidence" value="ECO:0007669"/>
    <property type="project" value="UniProtKB-SubCell"/>
</dbReference>
<name>A0A934JRM6_9GAMM</name>
<keyword evidence="6" id="KW-0175">Coiled coil</keyword>
<dbReference type="InterPro" id="IPR000727">
    <property type="entry name" value="T_SNARE_dom"/>
</dbReference>
<dbReference type="PANTHER" id="PTHR32089">
    <property type="entry name" value="METHYL-ACCEPTING CHEMOTAXIS PROTEIN MCPB"/>
    <property type="match status" value="1"/>
</dbReference>
<keyword evidence="7" id="KW-0472">Membrane</keyword>
<dbReference type="Pfam" id="PF00672">
    <property type="entry name" value="HAMP"/>
    <property type="match status" value="1"/>
</dbReference>
<feature type="domain" description="Methyl-accepting transducer" evidence="8">
    <location>
        <begin position="268"/>
        <end position="504"/>
    </location>
</feature>
<keyword evidence="7" id="KW-1133">Transmembrane helix</keyword>
<feature type="coiled-coil region" evidence="6">
    <location>
        <begin position="336"/>
        <end position="366"/>
    </location>
</feature>
<evidence type="ECO:0000256" key="1">
    <source>
        <dbReference type="ARBA" id="ARBA00004429"/>
    </source>
</evidence>
<dbReference type="FunFam" id="1.10.287.950:FF:000001">
    <property type="entry name" value="Methyl-accepting chemotaxis sensory transducer"/>
    <property type="match status" value="1"/>
</dbReference>
<feature type="domain" description="T-SNARE coiled-coil homology" evidence="9">
    <location>
        <begin position="455"/>
        <end position="502"/>
    </location>
</feature>
<dbReference type="GO" id="GO:0006935">
    <property type="term" value="P:chemotaxis"/>
    <property type="evidence" value="ECO:0007669"/>
    <property type="project" value="UniProtKB-ARBA"/>
</dbReference>
<keyword evidence="2" id="KW-0997">Cell inner membrane</keyword>
<dbReference type="Proteomes" id="UP000628710">
    <property type="component" value="Unassembled WGS sequence"/>
</dbReference>
<evidence type="ECO:0000256" key="7">
    <source>
        <dbReference type="SAM" id="Phobius"/>
    </source>
</evidence>
<comment type="similarity">
    <text evidence="4">Belongs to the methyl-accepting chemotaxis (MCP) protein family.</text>
</comment>
<keyword evidence="12" id="KW-1185">Reference proteome</keyword>
<evidence type="ECO:0000259" key="8">
    <source>
        <dbReference type="PROSITE" id="PS50111"/>
    </source>
</evidence>
<dbReference type="InterPro" id="IPR003660">
    <property type="entry name" value="HAMP_dom"/>
</dbReference>
<dbReference type="AlphaFoldDB" id="A0A934JRM6"/>
<comment type="subcellular location">
    <subcellularLocation>
        <location evidence="1">Cell inner membrane</location>
        <topology evidence="1">Multi-pass membrane protein</topology>
    </subcellularLocation>
</comment>
<evidence type="ECO:0000313" key="11">
    <source>
        <dbReference type="EMBL" id="MBJ7536059.1"/>
    </source>
</evidence>
<evidence type="ECO:0000256" key="2">
    <source>
        <dbReference type="ARBA" id="ARBA00022519"/>
    </source>
</evidence>
<evidence type="ECO:0000256" key="3">
    <source>
        <dbReference type="ARBA" id="ARBA00023224"/>
    </source>
</evidence>
<dbReference type="InterPro" id="IPR004089">
    <property type="entry name" value="MCPsignal_dom"/>
</dbReference>
<protein>
    <submittedName>
        <fullName evidence="11">Methyl-accepting chemotaxis protein</fullName>
    </submittedName>
</protein>
<evidence type="ECO:0000259" key="10">
    <source>
        <dbReference type="PROSITE" id="PS50885"/>
    </source>
</evidence>
<evidence type="ECO:0000259" key="9">
    <source>
        <dbReference type="PROSITE" id="PS50192"/>
    </source>
</evidence>
<dbReference type="RefSeq" id="WP_199466145.1">
    <property type="nucleotide sequence ID" value="NZ_JAEMNX010000001.1"/>
</dbReference>
<dbReference type="SMART" id="SM00304">
    <property type="entry name" value="HAMP"/>
    <property type="match status" value="1"/>
</dbReference>
<evidence type="ECO:0000256" key="5">
    <source>
        <dbReference type="PROSITE-ProRule" id="PRU00284"/>
    </source>
</evidence>
<dbReference type="SMART" id="SM00283">
    <property type="entry name" value="MA"/>
    <property type="match status" value="1"/>
</dbReference>
<dbReference type="PANTHER" id="PTHR32089:SF112">
    <property type="entry name" value="LYSOZYME-LIKE PROTEIN-RELATED"/>
    <property type="match status" value="1"/>
</dbReference>
<feature type="transmembrane region" description="Helical" evidence="7">
    <location>
        <begin position="12"/>
        <end position="36"/>
    </location>
</feature>
<feature type="transmembrane region" description="Helical" evidence="7">
    <location>
        <begin position="185"/>
        <end position="207"/>
    </location>
</feature>
<keyword evidence="3 5" id="KW-0807">Transducer</keyword>
<dbReference type="PROSITE" id="PS50885">
    <property type="entry name" value="HAMP"/>
    <property type="match status" value="1"/>
</dbReference>
<dbReference type="Gene3D" id="1.10.287.950">
    <property type="entry name" value="Methyl-accepting chemotaxis protein"/>
    <property type="match status" value="1"/>
</dbReference>
<sequence>MNSLNTIRGRYTLAFGFLALILLCAVISTQLLIGYLQNNLGKYANGSYLIQNADRDLYQSRLALANLAFNRNGKMAAEANEETALSNARQAYERMKSFQELSKEIPEITNMLANFEQRYADWSTQTQTIIDLIKTGKRGKATILFIGSNDVLFSSLRDLYDLSNQMITKHAALEKATIDKNTHRFQLAITILGAITFILSASLAWFAPRNISQAIKRVTHGVHEISSGDGDLTRRINSDNKDETGDLSRELDQFVARLGRLIGEVRNGCEHIRQEMHQLDPSVAQSAELSGQQHQALEFVVTAVEEMGGANRDIAQNSLHTVNEVTTLNITADDGVKQLDKAITQLTNLSEQIKNAALVINQLTDRSDNIASVLDVILGISEQTNLLALNAAIEAARAGEQGRGFAVVADEVRNLASKTQASTEDIKTMINDLQSGVSHAVSAITKSVTMTETSVSLAQETMESINQVKQSAGHIYDFTTQTASATEQQSKVTDEINENLSNLSNMSKEVFEISQNVRSSVNETLSNTNELAGQVKRFTV</sequence>
<feature type="domain" description="HAMP" evidence="10">
    <location>
        <begin position="209"/>
        <end position="263"/>
    </location>
</feature>
<proteinExistence type="inferred from homology"/>
<dbReference type="PROSITE" id="PS50192">
    <property type="entry name" value="T_SNARE"/>
    <property type="match status" value="1"/>
</dbReference>
<accession>A0A934JRM6</accession>
<evidence type="ECO:0000313" key="12">
    <source>
        <dbReference type="Proteomes" id="UP000628710"/>
    </source>
</evidence>
<reference evidence="11" key="1">
    <citation type="submission" date="2020-12" db="EMBL/GenBank/DDBJ databases">
        <title>Marinomonas arctica sp. nov., a psychrotolerant bacterium isolated from the Arctic.</title>
        <authorList>
            <person name="Zhang Y."/>
        </authorList>
    </citation>
    <scope>NUCLEOTIDE SEQUENCE</scope>
    <source>
        <strain evidence="11">C1424</strain>
    </source>
</reference>
<evidence type="ECO:0000256" key="4">
    <source>
        <dbReference type="ARBA" id="ARBA00029447"/>
    </source>
</evidence>
<comment type="caution">
    <text evidence="11">The sequence shown here is derived from an EMBL/GenBank/DDBJ whole genome shotgun (WGS) entry which is preliminary data.</text>
</comment>
<organism evidence="11 12">
    <name type="scientific">Marinomonas transparens</name>
    <dbReference type="NCBI Taxonomy" id="2795388"/>
    <lineage>
        <taxon>Bacteria</taxon>
        <taxon>Pseudomonadati</taxon>
        <taxon>Pseudomonadota</taxon>
        <taxon>Gammaproteobacteria</taxon>
        <taxon>Oceanospirillales</taxon>
        <taxon>Oceanospirillaceae</taxon>
        <taxon>Marinomonas</taxon>
    </lineage>
</organism>
<evidence type="ECO:0000256" key="6">
    <source>
        <dbReference type="SAM" id="Coils"/>
    </source>
</evidence>
<dbReference type="GO" id="GO:0007165">
    <property type="term" value="P:signal transduction"/>
    <property type="evidence" value="ECO:0007669"/>
    <property type="project" value="UniProtKB-KW"/>
</dbReference>
<dbReference type="SUPFAM" id="SSF58104">
    <property type="entry name" value="Methyl-accepting chemotaxis protein (MCP) signaling domain"/>
    <property type="match status" value="1"/>
</dbReference>